<keyword evidence="2" id="KW-0548">Nucleotidyltransferase</keyword>
<keyword evidence="1" id="KW-0808">Transferase</keyword>
<dbReference type="RefSeq" id="WP_203387741.1">
    <property type="nucleotide sequence ID" value="NZ_CP064781.1"/>
</dbReference>
<proteinExistence type="predicted"/>
<dbReference type="Pfam" id="PF10620">
    <property type="entry name" value="MdcG"/>
    <property type="match status" value="1"/>
</dbReference>
<sequence>MRPESAAPGAPARHDLAWLAADAAASAQLAGPTGIGDDAARTLLAGWLRRGHPLIVTAQPAPAGATLRLGLALPPGEGKQRLAFAVPRACVRALTPPPALAEAAPALPARWQPLLRMLLAQPALAACTPRVFGSAAIQVATGEPCLGDASDLDLLLAPPDWAAAQAACAALEGAAAGGLAPRVDGEIRNARGEAVAWRELAGLSMRLLVKDAAGARLSGRHEFAAGFAAGGARRAA</sequence>
<evidence type="ECO:0000259" key="3">
    <source>
        <dbReference type="Pfam" id="PF10620"/>
    </source>
</evidence>
<organism evidence="5 6">
    <name type="scientific">Azospira restricta</name>
    <dbReference type="NCBI Taxonomy" id="404405"/>
    <lineage>
        <taxon>Bacteria</taxon>
        <taxon>Pseudomonadati</taxon>
        <taxon>Pseudomonadota</taxon>
        <taxon>Betaproteobacteria</taxon>
        <taxon>Rhodocyclales</taxon>
        <taxon>Rhodocyclaceae</taxon>
        <taxon>Azospira</taxon>
    </lineage>
</organism>
<evidence type="ECO:0000259" key="4">
    <source>
        <dbReference type="Pfam" id="PF20866"/>
    </source>
</evidence>
<dbReference type="GO" id="GO:0016779">
    <property type="term" value="F:nucleotidyltransferase activity"/>
    <property type="evidence" value="ECO:0007669"/>
    <property type="project" value="UniProtKB-KW"/>
</dbReference>
<evidence type="ECO:0000313" key="6">
    <source>
        <dbReference type="Proteomes" id="UP000663444"/>
    </source>
</evidence>
<feature type="domain" description="Phosphoribosyl-dephospho-CoA transferase MdcG C-terminal" evidence="3">
    <location>
        <begin position="100"/>
        <end position="218"/>
    </location>
</feature>
<feature type="domain" description="Phosphoribosyl-dephospho-CoA transferase MdcG N-terminal" evidence="4">
    <location>
        <begin position="13"/>
        <end position="97"/>
    </location>
</feature>
<dbReference type="InterPro" id="IPR048903">
    <property type="entry name" value="MdcG_N"/>
</dbReference>
<evidence type="ECO:0000313" key="5">
    <source>
        <dbReference type="EMBL" id="QRJ64199.1"/>
    </source>
</evidence>
<dbReference type="InterPro" id="IPR049180">
    <property type="entry name" value="MdcG_C"/>
</dbReference>
<name>A0A974SPU4_9RHOO</name>
<evidence type="ECO:0000256" key="2">
    <source>
        <dbReference type="ARBA" id="ARBA00022695"/>
    </source>
</evidence>
<evidence type="ECO:0000256" key="1">
    <source>
        <dbReference type="ARBA" id="ARBA00022679"/>
    </source>
</evidence>
<dbReference type="Pfam" id="PF20866">
    <property type="entry name" value="MdcG_N"/>
    <property type="match status" value="1"/>
</dbReference>
<keyword evidence="6" id="KW-1185">Reference proteome</keyword>
<dbReference type="Proteomes" id="UP000663444">
    <property type="component" value="Chromosome"/>
</dbReference>
<dbReference type="NCBIfam" id="TIGR03135">
    <property type="entry name" value="malonate_mdcG"/>
    <property type="match status" value="1"/>
</dbReference>
<dbReference type="EMBL" id="CP064781">
    <property type="protein sequence ID" value="QRJ64199.1"/>
    <property type="molecule type" value="Genomic_DNA"/>
</dbReference>
<reference evidence="5" key="1">
    <citation type="submission" date="2020-11" db="EMBL/GenBank/DDBJ databases">
        <title>Azospira restricta DSM 18626 genome sequence.</title>
        <authorList>
            <person name="Moe W.M."/>
        </authorList>
    </citation>
    <scope>NUCLEOTIDE SEQUENCE</scope>
    <source>
        <strain evidence="5">DSM 18626</strain>
    </source>
</reference>
<protein>
    <submittedName>
        <fullName evidence="5">Malonate decarboxylase holo-[acyl-carrier-protein] synthase</fullName>
    </submittedName>
</protein>
<dbReference type="InterPro" id="IPR017557">
    <property type="entry name" value="Holo-ACP_synthase"/>
</dbReference>
<dbReference type="KEGG" id="ares:IWH25_02245"/>
<gene>
    <name evidence="5" type="primary">mdcG</name>
    <name evidence="5" type="ORF">IWH25_02245</name>
</gene>
<dbReference type="AlphaFoldDB" id="A0A974SPU4"/>
<accession>A0A974SPU4</accession>